<dbReference type="Proteomes" id="UP000000226">
    <property type="component" value="Chromosome 1"/>
</dbReference>
<keyword evidence="2" id="KW-1185">Reference proteome</keyword>
<accession>V7D1M9</accession>
<dbReference type="AlphaFoldDB" id="V7D1M9"/>
<dbReference type="EMBL" id="CM002288">
    <property type="protein sequence ID" value="ESW35430.1"/>
    <property type="molecule type" value="Genomic_DNA"/>
</dbReference>
<name>V7D1M9_PHAVU</name>
<reference evidence="2" key="1">
    <citation type="journal article" date="2014" name="Nat. Genet.">
        <title>A reference genome for common bean and genome-wide analysis of dual domestications.</title>
        <authorList>
            <person name="Schmutz J."/>
            <person name="McClean P.E."/>
            <person name="Mamidi S."/>
            <person name="Wu G.A."/>
            <person name="Cannon S.B."/>
            <person name="Grimwood J."/>
            <person name="Jenkins J."/>
            <person name="Shu S."/>
            <person name="Song Q."/>
            <person name="Chavarro C."/>
            <person name="Torres-Torres M."/>
            <person name="Geffroy V."/>
            <person name="Moghaddam S.M."/>
            <person name="Gao D."/>
            <person name="Abernathy B."/>
            <person name="Barry K."/>
            <person name="Blair M."/>
            <person name="Brick M.A."/>
            <person name="Chovatia M."/>
            <person name="Gepts P."/>
            <person name="Goodstein D.M."/>
            <person name="Gonzales M."/>
            <person name="Hellsten U."/>
            <person name="Hyten D.L."/>
            <person name="Jia G."/>
            <person name="Kelly J.D."/>
            <person name="Kudrna D."/>
            <person name="Lee R."/>
            <person name="Richard M.M."/>
            <person name="Miklas P.N."/>
            <person name="Osorno J.M."/>
            <person name="Rodrigues J."/>
            <person name="Thareau V."/>
            <person name="Urrea C.A."/>
            <person name="Wang M."/>
            <person name="Yu Y."/>
            <person name="Zhang M."/>
            <person name="Wing R.A."/>
            <person name="Cregan P.B."/>
            <person name="Rokhsar D.S."/>
            <person name="Jackson S.A."/>
        </authorList>
    </citation>
    <scope>NUCLEOTIDE SEQUENCE [LARGE SCALE GENOMIC DNA]</scope>
    <source>
        <strain evidence="2">cv. G19833</strain>
    </source>
</reference>
<organism evidence="1 2">
    <name type="scientific">Phaseolus vulgaris</name>
    <name type="common">Kidney bean</name>
    <name type="synonym">French bean</name>
    <dbReference type="NCBI Taxonomy" id="3885"/>
    <lineage>
        <taxon>Eukaryota</taxon>
        <taxon>Viridiplantae</taxon>
        <taxon>Streptophyta</taxon>
        <taxon>Embryophyta</taxon>
        <taxon>Tracheophyta</taxon>
        <taxon>Spermatophyta</taxon>
        <taxon>Magnoliopsida</taxon>
        <taxon>eudicotyledons</taxon>
        <taxon>Gunneridae</taxon>
        <taxon>Pentapetalae</taxon>
        <taxon>rosids</taxon>
        <taxon>fabids</taxon>
        <taxon>Fabales</taxon>
        <taxon>Fabaceae</taxon>
        <taxon>Papilionoideae</taxon>
        <taxon>50 kb inversion clade</taxon>
        <taxon>NPAAA clade</taxon>
        <taxon>indigoferoid/millettioid clade</taxon>
        <taxon>Phaseoleae</taxon>
        <taxon>Phaseolus</taxon>
    </lineage>
</organism>
<sequence length="80" mass="8898">MLLAWNVLAGEVVDVGEGKTKVDVSVKSIFVILREHVQVKILSGFHGRETPNADSRSWIFIIAICRTISCTNTSEFGFFI</sequence>
<gene>
    <name evidence="1" type="ORF">PHAVU_001G234400g</name>
</gene>
<evidence type="ECO:0000313" key="2">
    <source>
        <dbReference type="Proteomes" id="UP000000226"/>
    </source>
</evidence>
<protein>
    <submittedName>
        <fullName evidence="1">Uncharacterized protein</fullName>
    </submittedName>
</protein>
<dbReference type="Gramene" id="ESW35430">
    <property type="protein sequence ID" value="ESW35430"/>
    <property type="gene ID" value="PHAVU_001G234400g"/>
</dbReference>
<proteinExistence type="predicted"/>
<evidence type="ECO:0000313" key="1">
    <source>
        <dbReference type="EMBL" id="ESW35430.1"/>
    </source>
</evidence>